<feature type="binding site" evidence="6">
    <location>
        <position position="211"/>
    </location>
    <ligand>
        <name>pyruvate</name>
        <dbReference type="ChEBI" id="CHEBI:15361"/>
    </ligand>
</feature>
<feature type="active site" description="Schiff-base intermediate with substrate" evidence="5">
    <location>
        <position position="168"/>
    </location>
</feature>
<dbReference type="RefSeq" id="WP_049743068.1">
    <property type="nucleotide sequence ID" value="NZ_CP012150.1"/>
</dbReference>
<evidence type="ECO:0000256" key="5">
    <source>
        <dbReference type="PIRSR" id="PIRSR001365-1"/>
    </source>
</evidence>
<dbReference type="Gene3D" id="3.20.20.70">
    <property type="entry name" value="Aldolase class I"/>
    <property type="match status" value="1"/>
</dbReference>
<dbReference type="InterPro" id="IPR020625">
    <property type="entry name" value="Schiff_base-form_aldolases_AS"/>
</dbReference>
<dbReference type="PROSITE" id="PS00666">
    <property type="entry name" value="DHDPS_2"/>
    <property type="match status" value="1"/>
</dbReference>
<dbReference type="OrthoDB" id="3175637at2"/>
<sequence length="312" mass="32673">MTHDMTRQLTGIIPPLTTPLTPEADVDTASLERLCAFLLDAGVDGLFVCGSSGEVALLSDAQRAKVIEVAAATASGRVPVLAGVIDTGTARVAGHARAAVKAGADAVVATPPFYVAPHTDEVIRHYRLIADAVDAPVVAYDIPSATHSPLSRVVVEQLARDKTVVALKDSSGNLDGFRSYLSATADTGLRVFTGSETMTDVALHLGAHGAVPGLANVDPHGYVRIRQAAAAGDWATAAAEQERLRRLFTIIDVADRNRIGFTAGALGAFKAAQYLRGVLDTPRCADPLLPLQSGEIDAVRGILEREGVEVVR</sequence>
<organism evidence="7 8">
    <name type="scientific">Mycolicibacterium goodii</name>
    <name type="common">Mycobacterium goodii</name>
    <dbReference type="NCBI Taxonomy" id="134601"/>
    <lineage>
        <taxon>Bacteria</taxon>
        <taxon>Bacillati</taxon>
        <taxon>Actinomycetota</taxon>
        <taxon>Actinomycetes</taxon>
        <taxon>Mycobacteriales</taxon>
        <taxon>Mycobacteriaceae</taxon>
        <taxon>Mycolicibacterium</taxon>
    </lineage>
</organism>
<dbReference type="InterPro" id="IPR013785">
    <property type="entry name" value="Aldolase_TIM"/>
</dbReference>
<dbReference type="Proteomes" id="UP000062255">
    <property type="component" value="Chromosome"/>
</dbReference>
<keyword evidence="3" id="KW-0704">Schiff base</keyword>
<accession>A0A0K0WZN7</accession>
<comment type="similarity">
    <text evidence="1 4">Belongs to the DapA family.</text>
</comment>
<reference evidence="7 8" key="1">
    <citation type="submission" date="2015-07" db="EMBL/GenBank/DDBJ databases">
        <title>Complete genome sequence of Mycobacterium goodii X7B, a facultative thermophilic biodesulfurizing bacterium.</title>
        <authorList>
            <person name="Yu B."/>
            <person name="Li F."/>
            <person name="Xu P."/>
        </authorList>
    </citation>
    <scope>NUCLEOTIDE SEQUENCE [LARGE SCALE GENOMIC DNA]</scope>
    <source>
        <strain evidence="7 8">X7B</strain>
    </source>
</reference>
<dbReference type="KEGG" id="mgo:AFA91_00875"/>
<evidence type="ECO:0000256" key="3">
    <source>
        <dbReference type="ARBA" id="ARBA00023270"/>
    </source>
</evidence>
<evidence type="ECO:0000256" key="2">
    <source>
        <dbReference type="ARBA" id="ARBA00023239"/>
    </source>
</evidence>
<evidence type="ECO:0000256" key="1">
    <source>
        <dbReference type="ARBA" id="ARBA00007592"/>
    </source>
</evidence>
<dbReference type="PANTHER" id="PTHR12128">
    <property type="entry name" value="DIHYDRODIPICOLINATE SYNTHASE"/>
    <property type="match status" value="1"/>
</dbReference>
<evidence type="ECO:0000256" key="4">
    <source>
        <dbReference type="PIRNR" id="PIRNR001365"/>
    </source>
</evidence>
<gene>
    <name evidence="7" type="ORF">AFA91_00875</name>
</gene>
<dbReference type="SMART" id="SM01130">
    <property type="entry name" value="DHDPS"/>
    <property type="match status" value="1"/>
</dbReference>
<evidence type="ECO:0000313" key="8">
    <source>
        <dbReference type="Proteomes" id="UP000062255"/>
    </source>
</evidence>
<dbReference type="GO" id="GO:0044281">
    <property type="term" value="P:small molecule metabolic process"/>
    <property type="evidence" value="ECO:0007669"/>
    <property type="project" value="UniProtKB-ARBA"/>
</dbReference>
<dbReference type="PATRIC" id="fig|134601.6.peg.185"/>
<name>A0A0K0WZN7_MYCGD</name>
<dbReference type="CDD" id="cd00408">
    <property type="entry name" value="DHDPS-like"/>
    <property type="match status" value="1"/>
</dbReference>
<dbReference type="PRINTS" id="PR00146">
    <property type="entry name" value="DHPICSNTHASE"/>
</dbReference>
<dbReference type="Pfam" id="PF00701">
    <property type="entry name" value="DHDPS"/>
    <property type="match status" value="1"/>
</dbReference>
<evidence type="ECO:0000313" key="7">
    <source>
        <dbReference type="EMBL" id="AKS30666.1"/>
    </source>
</evidence>
<proteinExistence type="inferred from homology"/>
<dbReference type="AlphaFoldDB" id="A0A0K0WZN7"/>
<dbReference type="GO" id="GO:0008840">
    <property type="term" value="F:4-hydroxy-tetrahydrodipicolinate synthase activity"/>
    <property type="evidence" value="ECO:0007669"/>
    <property type="project" value="TreeGrafter"/>
</dbReference>
<dbReference type="EMBL" id="CP012150">
    <property type="protein sequence ID" value="AKS30666.1"/>
    <property type="molecule type" value="Genomic_DNA"/>
</dbReference>
<evidence type="ECO:0000256" key="6">
    <source>
        <dbReference type="PIRSR" id="PIRSR001365-2"/>
    </source>
</evidence>
<dbReference type="PANTHER" id="PTHR12128:SF66">
    <property type="entry name" value="4-HYDROXY-2-OXOGLUTARATE ALDOLASE, MITOCHONDRIAL"/>
    <property type="match status" value="1"/>
</dbReference>
<protein>
    <submittedName>
        <fullName evidence="7">Glucose dehydrogenase</fullName>
    </submittedName>
</protein>
<feature type="active site" description="Proton donor/acceptor" evidence="5">
    <location>
        <position position="140"/>
    </location>
</feature>
<dbReference type="InterPro" id="IPR002220">
    <property type="entry name" value="DapA-like"/>
</dbReference>
<dbReference type="STRING" id="134601.AFA91_00875"/>
<dbReference type="SUPFAM" id="SSF51569">
    <property type="entry name" value="Aldolase"/>
    <property type="match status" value="1"/>
</dbReference>
<keyword evidence="2 4" id="KW-0456">Lyase</keyword>
<dbReference type="PIRSF" id="PIRSF001365">
    <property type="entry name" value="DHDPS"/>
    <property type="match status" value="1"/>
</dbReference>